<feature type="compositionally biased region" description="Low complexity" evidence="2">
    <location>
        <begin position="287"/>
        <end position="302"/>
    </location>
</feature>
<dbReference type="STRING" id="436010.A0A166CAB7"/>
<dbReference type="OrthoDB" id="515401at2759"/>
<evidence type="ECO:0000313" key="4">
    <source>
        <dbReference type="EMBL" id="KZP13446.1"/>
    </source>
</evidence>
<organism evidence="4 5">
    <name type="scientific">Athelia psychrophila</name>
    <dbReference type="NCBI Taxonomy" id="1759441"/>
    <lineage>
        <taxon>Eukaryota</taxon>
        <taxon>Fungi</taxon>
        <taxon>Dikarya</taxon>
        <taxon>Basidiomycota</taxon>
        <taxon>Agaricomycotina</taxon>
        <taxon>Agaricomycetes</taxon>
        <taxon>Agaricomycetidae</taxon>
        <taxon>Atheliales</taxon>
        <taxon>Atheliaceae</taxon>
        <taxon>Athelia</taxon>
    </lineage>
</organism>
<feature type="compositionally biased region" description="Polar residues" evidence="2">
    <location>
        <begin position="334"/>
        <end position="346"/>
    </location>
</feature>
<sequence>MSASPRAFDGGVKLEDAPVIVPSQTAFYRPSSSHLSGSLLSNTHAHPQSHLAAHQLHSHPQNGHGGPQGGGASQAYLSPHTGLPVQHTDDAASKETQYLRRRCFNCHTTEPPSWRRSTLNPGKIVCNKCGLYERTHLRPRPLRFDELRAGNKARKQPPGGAAGSGGIAKSPSPKGLVKKEPRESAGFGLVRRSSVSSTASSTNGASSDWDDNVSVYSAGSNPGSSYNSPAVATFPIPRDGASASPPLPGGGIRLPSNPLTDLGGAQMVPGLGLSLQQQSQQKRHHTAPGAGYSYPTPPTTAAGTGGVLELRRGSMPVDLTLSQDPTQGWEAEGTQPQLSPLPALST</sequence>
<keyword evidence="5" id="KW-1185">Reference proteome</keyword>
<dbReference type="InterPro" id="IPR013088">
    <property type="entry name" value="Znf_NHR/GATA"/>
</dbReference>
<feature type="region of interest" description="Disordered" evidence="2">
    <location>
        <begin position="31"/>
        <end position="93"/>
    </location>
</feature>
<protein>
    <recommendedName>
        <fullName evidence="3">GATA-type domain-containing protein</fullName>
    </recommendedName>
</protein>
<dbReference type="SUPFAM" id="SSF57716">
    <property type="entry name" value="Glucocorticoid receptor-like (DNA-binding domain)"/>
    <property type="match status" value="1"/>
</dbReference>
<dbReference type="GO" id="GO:0043565">
    <property type="term" value="F:sequence-specific DNA binding"/>
    <property type="evidence" value="ECO:0007669"/>
    <property type="project" value="InterPro"/>
</dbReference>
<feature type="compositionally biased region" description="Low complexity" evidence="2">
    <location>
        <begin position="190"/>
        <end position="207"/>
    </location>
</feature>
<dbReference type="GO" id="GO:0008270">
    <property type="term" value="F:zinc ion binding"/>
    <property type="evidence" value="ECO:0007669"/>
    <property type="project" value="UniProtKB-KW"/>
</dbReference>
<keyword evidence="1" id="KW-0863">Zinc-finger</keyword>
<dbReference type="AlphaFoldDB" id="A0A166CAB7"/>
<feature type="compositionally biased region" description="Low complexity" evidence="2">
    <location>
        <begin position="31"/>
        <end position="41"/>
    </location>
</feature>
<dbReference type="InterPro" id="IPR000679">
    <property type="entry name" value="Znf_GATA"/>
</dbReference>
<evidence type="ECO:0000256" key="1">
    <source>
        <dbReference type="PROSITE-ProRule" id="PRU00094"/>
    </source>
</evidence>
<dbReference type="Proteomes" id="UP000076532">
    <property type="component" value="Unassembled WGS sequence"/>
</dbReference>
<feature type="compositionally biased region" description="Gly residues" evidence="2">
    <location>
        <begin position="63"/>
        <end position="72"/>
    </location>
</feature>
<reference evidence="4 5" key="1">
    <citation type="journal article" date="2016" name="Mol. Biol. Evol.">
        <title>Comparative Genomics of Early-Diverging Mushroom-Forming Fungi Provides Insights into the Origins of Lignocellulose Decay Capabilities.</title>
        <authorList>
            <person name="Nagy L.G."/>
            <person name="Riley R."/>
            <person name="Tritt A."/>
            <person name="Adam C."/>
            <person name="Daum C."/>
            <person name="Floudas D."/>
            <person name="Sun H."/>
            <person name="Yadav J.S."/>
            <person name="Pangilinan J."/>
            <person name="Larsson K.H."/>
            <person name="Matsuura K."/>
            <person name="Barry K."/>
            <person name="Labutti K."/>
            <person name="Kuo R."/>
            <person name="Ohm R.A."/>
            <person name="Bhattacharya S.S."/>
            <person name="Shirouzu T."/>
            <person name="Yoshinaga Y."/>
            <person name="Martin F.M."/>
            <person name="Grigoriev I.V."/>
            <person name="Hibbett D.S."/>
        </authorList>
    </citation>
    <scope>NUCLEOTIDE SEQUENCE [LARGE SCALE GENOMIC DNA]</scope>
    <source>
        <strain evidence="4 5">CBS 109695</strain>
    </source>
</reference>
<dbReference type="Pfam" id="PF00320">
    <property type="entry name" value="GATA"/>
    <property type="match status" value="1"/>
</dbReference>
<evidence type="ECO:0000256" key="2">
    <source>
        <dbReference type="SAM" id="MobiDB-lite"/>
    </source>
</evidence>
<feature type="region of interest" description="Disordered" evidence="2">
    <location>
        <begin position="274"/>
        <end position="346"/>
    </location>
</feature>
<feature type="region of interest" description="Disordered" evidence="2">
    <location>
        <begin position="148"/>
        <end position="212"/>
    </location>
</feature>
<evidence type="ECO:0000313" key="5">
    <source>
        <dbReference type="Proteomes" id="UP000076532"/>
    </source>
</evidence>
<gene>
    <name evidence="4" type="ORF">FIBSPDRAFT_869276</name>
</gene>
<dbReference type="SMART" id="SM00401">
    <property type="entry name" value="ZnF_GATA"/>
    <property type="match status" value="1"/>
</dbReference>
<feature type="domain" description="GATA-type" evidence="3">
    <location>
        <begin position="101"/>
        <end position="154"/>
    </location>
</feature>
<name>A0A166CAB7_9AGAM</name>
<accession>A0A166CAB7</accession>
<keyword evidence="1" id="KW-0479">Metal-binding</keyword>
<evidence type="ECO:0000259" key="3">
    <source>
        <dbReference type="PROSITE" id="PS50114"/>
    </source>
</evidence>
<dbReference type="PROSITE" id="PS50114">
    <property type="entry name" value="GATA_ZN_FINGER_2"/>
    <property type="match status" value="1"/>
</dbReference>
<keyword evidence="1" id="KW-0862">Zinc</keyword>
<dbReference type="EMBL" id="KV417632">
    <property type="protein sequence ID" value="KZP13446.1"/>
    <property type="molecule type" value="Genomic_DNA"/>
</dbReference>
<dbReference type="CDD" id="cd00202">
    <property type="entry name" value="ZnF_GATA"/>
    <property type="match status" value="1"/>
</dbReference>
<dbReference type="GO" id="GO:0006355">
    <property type="term" value="P:regulation of DNA-templated transcription"/>
    <property type="evidence" value="ECO:0007669"/>
    <property type="project" value="InterPro"/>
</dbReference>
<proteinExistence type="predicted"/>
<feature type="non-terminal residue" evidence="4">
    <location>
        <position position="1"/>
    </location>
</feature>
<dbReference type="Gene3D" id="3.30.50.10">
    <property type="entry name" value="Erythroid Transcription Factor GATA-1, subunit A"/>
    <property type="match status" value="1"/>
</dbReference>